<name>A0A8S1CMC9_9INSE</name>
<evidence type="ECO:0000313" key="2">
    <source>
        <dbReference type="EMBL" id="CAB3371452.1"/>
    </source>
</evidence>
<evidence type="ECO:0008006" key="4">
    <source>
        <dbReference type="Google" id="ProtNLM"/>
    </source>
</evidence>
<protein>
    <recommendedName>
        <fullName evidence="4">DUF4201 domain-containing protein</fullName>
    </recommendedName>
</protein>
<evidence type="ECO:0000256" key="1">
    <source>
        <dbReference type="SAM" id="Coils"/>
    </source>
</evidence>
<feature type="coiled-coil region" evidence="1">
    <location>
        <begin position="69"/>
        <end position="149"/>
    </location>
</feature>
<dbReference type="AlphaFoldDB" id="A0A8S1CMC9"/>
<gene>
    <name evidence="2" type="ORF">CLODIP_2_CD04613</name>
</gene>
<evidence type="ECO:0000313" key="3">
    <source>
        <dbReference type="Proteomes" id="UP000494165"/>
    </source>
</evidence>
<organism evidence="2 3">
    <name type="scientific">Cloeon dipterum</name>
    <dbReference type="NCBI Taxonomy" id="197152"/>
    <lineage>
        <taxon>Eukaryota</taxon>
        <taxon>Metazoa</taxon>
        <taxon>Ecdysozoa</taxon>
        <taxon>Arthropoda</taxon>
        <taxon>Hexapoda</taxon>
        <taxon>Insecta</taxon>
        <taxon>Pterygota</taxon>
        <taxon>Palaeoptera</taxon>
        <taxon>Ephemeroptera</taxon>
        <taxon>Pisciforma</taxon>
        <taxon>Baetidae</taxon>
        <taxon>Cloeon</taxon>
    </lineage>
</organism>
<keyword evidence="1" id="KW-0175">Coiled coil</keyword>
<accession>A0A8S1CMC9</accession>
<comment type="caution">
    <text evidence="2">The sequence shown here is derived from an EMBL/GenBank/DDBJ whole genome shotgun (WGS) entry which is preliminary data.</text>
</comment>
<feature type="coiled-coil region" evidence="1">
    <location>
        <begin position="281"/>
        <end position="308"/>
    </location>
</feature>
<dbReference type="Proteomes" id="UP000494165">
    <property type="component" value="Unassembled WGS sequence"/>
</dbReference>
<keyword evidence="3" id="KW-1185">Reference proteome</keyword>
<dbReference type="EMBL" id="CADEPI010000061">
    <property type="protein sequence ID" value="CAB3371452.1"/>
    <property type="molecule type" value="Genomic_DNA"/>
</dbReference>
<proteinExistence type="predicted"/>
<reference evidence="2 3" key="1">
    <citation type="submission" date="2020-04" db="EMBL/GenBank/DDBJ databases">
        <authorList>
            <person name="Alioto T."/>
            <person name="Alioto T."/>
            <person name="Gomez Garrido J."/>
        </authorList>
    </citation>
    <scope>NUCLEOTIDE SEQUENCE [LARGE SCALE GENOMIC DNA]</scope>
</reference>
<sequence length="315" mass="37443">MSEGSCKSQDYLQLKEVDEEISKNERRLAHVSKFIGHKYLKDGMKIEVDDTEIDETEFERGILEYFEANEEMEHKKRRQYETKERLLNEYRKAEQEHELAREDLRRILLGIYFSTRPKMGSKKSRRASLSEQSEELNNMFEEQKMMEDKVLKLRLKLNVNAQNAQQKQESKESIFKRELKMLEQQMRHNSLRKKLSAAQNLLSRNIALKDALVEEGEDRTSKRSKFKSEIAMLKSDDCMSELALKQMYQRYKELQLQHEAIWNKINEAEVNSDLTILSSIKKQHSKLLKELDEEIRSERADCETFDQLLSKYSDK</sequence>